<dbReference type="SUPFAM" id="SSF55048">
    <property type="entry name" value="Probable ACP-binding domain of malonyl-CoA ACP transacylase"/>
    <property type="match status" value="2"/>
</dbReference>
<dbReference type="InterPro" id="IPR006162">
    <property type="entry name" value="Ppantetheine_attach_site"/>
</dbReference>
<dbReference type="InterPro" id="IPR014043">
    <property type="entry name" value="Acyl_transferase_dom"/>
</dbReference>
<dbReference type="Proteomes" id="UP000193387">
    <property type="component" value="Unassembled WGS sequence"/>
</dbReference>
<keyword evidence="4" id="KW-0511">Multifunctional enzyme</keyword>
<keyword evidence="3" id="KW-0808">Transferase</keyword>
<dbReference type="PROSITE" id="PS52004">
    <property type="entry name" value="KS3_2"/>
    <property type="match status" value="2"/>
</dbReference>
<dbReference type="Gene3D" id="3.40.50.11460">
    <property type="match status" value="1"/>
</dbReference>
<dbReference type="SMART" id="SM00823">
    <property type="entry name" value="PKS_PP"/>
    <property type="match status" value="2"/>
</dbReference>
<dbReference type="SUPFAM" id="SSF51735">
    <property type="entry name" value="NAD(P)-binding Rossmann-fold domains"/>
    <property type="match status" value="5"/>
</dbReference>
<dbReference type="Pfam" id="PF13602">
    <property type="entry name" value="ADH_zinc_N_2"/>
    <property type="match status" value="1"/>
</dbReference>
<keyword evidence="12" id="KW-1185">Reference proteome</keyword>
<dbReference type="RefSeq" id="WP_085257977.1">
    <property type="nucleotide sequence ID" value="NZ_AP022573.1"/>
</dbReference>
<feature type="domain" description="Carrier" evidence="8">
    <location>
        <begin position="3590"/>
        <end position="3668"/>
    </location>
</feature>
<dbReference type="CDD" id="cd08955">
    <property type="entry name" value="KR_2_FAS_SDR_x"/>
    <property type="match status" value="2"/>
</dbReference>
<dbReference type="SUPFAM" id="SSF52151">
    <property type="entry name" value="FabD/lysophospholipase-like"/>
    <property type="match status" value="2"/>
</dbReference>
<evidence type="ECO:0000256" key="6">
    <source>
        <dbReference type="PROSITE-ProRule" id="PRU01363"/>
    </source>
</evidence>
<dbReference type="GO" id="GO:0005886">
    <property type="term" value="C:plasma membrane"/>
    <property type="evidence" value="ECO:0007669"/>
    <property type="project" value="TreeGrafter"/>
</dbReference>
<dbReference type="CDD" id="cd05195">
    <property type="entry name" value="enoyl_red"/>
    <property type="match status" value="1"/>
</dbReference>
<dbReference type="InterPro" id="IPR011032">
    <property type="entry name" value="GroES-like_sf"/>
</dbReference>
<evidence type="ECO:0000256" key="2">
    <source>
        <dbReference type="ARBA" id="ARBA00022553"/>
    </source>
</evidence>
<dbReference type="GO" id="GO:0071770">
    <property type="term" value="P:DIM/DIP cell wall layer assembly"/>
    <property type="evidence" value="ECO:0007669"/>
    <property type="project" value="TreeGrafter"/>
</dbReference>
<dbReference type="GO" id="GO:0005737">
    <property type="term" value="C:cytoplasm"/>
    <property type="evidence" value="ECO:0007669"/>
    <property type="project" value="TreeGrafter"/>
</dbReference>
<dbReference type="InterPro" id="IPR057326">
    <property type="entry name" value="KR_dom"/>
</dbReference>
<dbReference type="Pfam" id="PF08240">
    <property type="entry name" value="ADH_N"/>
    <property type="match status" value="1"/>
</dbReference>
<dbReference type="SUPFAM" id="SSF50129">
    <property type="entry name" value="GroES-like"/>
    <property type="match status" value="1"/>
</dbReference>
<dbReference type="GO" id="GO:0016491">
    <property type="term" value="F:oxidoreductase activity"/>
    <property type="evidence" value="ECO:0007669"/>
    <property type="project" value="InterPro"/>
</dbReference>
<evidence type="ECO:0000256" key="4">
    <source>
        <dbReference type="ARBA" id="ARBA00023268"/>
    </source>
</evidence>
<dbReference type="InterPro" id="IPR036736">
    <property type="entry name" value="ACP-like_sf"/>
</dbReference>
<dbReference type="InterPro" id="IPR001227">
    <property type="entry name" value="Ac_transferase_dom_sf"/>
</dbReference>
<dbReference type="Gene3D" id="3.90.180.10">
    <property type="entry name" value="Medium-chain alcohol dehydrogenases, catalytic domain"/>
    <property type="match status" value="1"/>
</dbReference>
<dbReference type="Pfam" id="PF22621">
    <property type="entry name" value="CurL-like_PKS_C"/>
    <property type="match status" value="2"/>
</dbReference>
<dbReference type="InterPro" id="IPR020841">
    <property type="entry name" value="PKS_Beta-ketoAc_synthase_dom"/>
</dbReference>
<dbReference type="Gene3D" id="3.40.47.10">
    <property type="match status" value="2"/>
</dbReference>
<dbReference type="InterPro" id="IPR018201">
    <property type="entry name" value="Ketoacyl_synth_AS"/>
</dbReference>
<dbReference type="InterPro" id="IPR013968">
    <property type="entry name" value="PKS_KR"/>
</dbReference>
<dbReference type="SMART" id="SM00827">
    <property type="entry name" value="PKS_AT"/>
    <property type="match status" value="2"/>
</dbReference>
<dbReference type="NCBIfam" id="NF045894">
    <property type="entry name" value="PKS_plus_SDR"/>
    <property type="match status" value="1"/>
</dbReference>
<dbReference type="InterPro" id="IPR013154">
    <property type="entry name" value="ADH-like_N"/>
</dbReference>
<dbReference type="FunFam" id="3.40.47.10:FF:000019">
    <property type="entry name" value="Polyketide synthase type I"/>
    <property type="match status" value="2"/>
</dbReference>
<dbReference type="InterPro" id="IPR049551">
    <property type="entry name" value="PKS_DH_C"/>
</dbReference>
<dbReference type="Pfam" id="PF08659">
    <property type="entry name" value="KR"/>
    <property type="match status" value="2"/>
</dbReference>
<proteinExistence type="predicted"/>
<dbReference type="GO" id="GO:0004315">
    <property type="term" value="F:3-oxoacyl-[acyl-carrier-protein] synthase activity"/>
    <property type="evidence" value="ECO:0007669"/>
    <property type="project" value="InterPro"/>
</dbReference>
<dbReference type="Pfam" id="PF02801">
    <property type="entry name" value="Ketoacyl-synt_C"/>
    <property type="match status" value="2"/>
</dbReference>
<dbReference type="InterPro" id="IPR014031">
    <property type="entry name" value="Ketoacyl_synth_C"/>
</dbReference>
<dbReference type="GO" id="GO:0004312">
    <property type="term" value="F:fatty acid synthase activity"/>
    <property type="evidence" value="ECO:0007669"/>
    <property type="project" value="TreeGrafter"/>
</dbReference>
<dbReference type="InterPro" id="IPR016035">
    <property type="entry name" value="Acyl_Trfase/lysoPLipase"/>
</dbReference>
<dbReference type="InterPro" id="IPR016039">
    <property type="entry name" value="Thiolase-like"/>
</dbReference>
<dbReference type="InterPro" id="IPR014030">
    <property type="entry name" value="Ketoacyl_synth_N"/>
</dbReference>
<dbReference type="Pfam" id="PF00698">
    <property type="entry name" value="Acyl_transf_1"/>
    <property type="match status" value="2"/>
</dbReference>
<evidence type="ECO:0000313" key="12">
    <source>
        <dbReference type="Proteomes" id="UP000193387"/>
    </source>
</evidence>
<dbReference type="GO" id="GO:0006633">
    <property type="term" value="P:fatty acid biosynthetic process"/>
    <property type="evidence" value="ECO:0007669"/>
    <property type="project" value="InterPro"/>
</dbReference>
<evidence type="ECO:0000256" key="7">
    <source>
        <dbReference type="SAM" id="MobiDB-lite"/>
    </source>
</evidence>
<dbReference type="SUPFAM" id="SSF53901">
    <property type="entry name" value="Thiolase-like"/>
    <property type="match status" value="2"/>
</dbReference>
<dbReference type="PROSITE" id="PS52019">
    <property type="entry name" value="PKS_MFAS_DH"/>
    <property type="match status" value="1"/>
</dbReference>
<protein>
    <submittedName>
        <fullName evidence="11">Polyketide synthase</fullName>
    </submittedName>
</protein>
<dbReference type="PROSITE" id="PS00012">
    <property type="entry name" value="PHOSPHOPANTETHEINE"/>
    <property type="match status" value="1"/>
</dbReference>
<dbReference type="Gene3D" id="3.40.366.10">
    <property type="entry name" value="Malonyl-Coenzyme A Acyl Carrier Protein, domain 2"/>
    <property type="match status" value="2"/>
</dbReference>
<comment type="caution">
    <text evidence="11">The sequence shown here is derived from an EMBL/GenBank/DDBJ whole genome shotgun (WGS) entry which is preliminary data.</text>
</comment>
<keyword evidence="5" id="KW-0012">Acyltransferase</keyword>
<sequence length="3703" mass="395168">MTSVENPMERALGSGGFAIVGYAARFPGAADADEFWQVLAEGRDAVSEVPQDRWDVDEFFDPDPDAPGKVVTRRAGFVDDVTGFDAPFFGMSAREVRLMDPQHRLLLETAWRAVEHSGTAPTSLANTNTGVFIGLATHDYLGMASDELTYPEIEAYMAIGTSNAAAAGRISYRLGLQGPSVAVDTACSSSLVAIHQACQALRLGECDLALAGGANVLLTPATMITFSHAHMLAPDGRCKTFDAAADGYVRGEGCGVIVVKRLEDAIRDGDRIRAVIRGSAINQDGASGGLTVPNGVAQQRVIAEALKRAGIAPSDVGYLEAHGTGTSLGDPIEAQAAGAALGAGREPDRPLLMGSVKTNIGHLEAAAGIAGVIKVILSLEHELLPQHLHFRNPSPHIPWDQLPVQVVQEPTAWERDGRPRIAGVSSFGFAGTNAHVIISEAPIELAGRQAPAPVPFDRPADRGFSVLPLSARTPDALVQVADQYRRWLRAHPEATLADLCFTAGVGRAHFEHRAAMVVNSKESASELLGALADDRPAPGLVRGVSDDKPKTAWLFTGQGSQYAGMARELFDTEPVFADTLRRCAAVVADVLEKPLLDIIFDADGPDSGELLRQTSYAQPALFAVEMGLARLWQSWGFEPDVVLGHSVGQYAAACVAGVLTLEDGALLMAERGRLFGSLPPGGRMVAVFAAAERVERLTDEFPSLSVAAYNGANTVLSGPEQDLDRALAGLVADGIRCDGLDTSHAFHSALLDPILDDFESYADRFDYAAPQRILVCNRTGAALGRSVQLDGAYWRRHARQPVEFAKSVRTLADLGCKVLLEIGPQPVLTAAALRAWPDPATAPRAIASLRRNTADHRQITEALADAYVLGHLPDFGAASGPAQKLDLPTYPFQHRQYWYRDNRQRPTQHQNESARTDAVRLLEDGRIEELAALLDGADGDGQTRKVLTRLAAQHNLQRKTQSIADACYEIRWEKATPAAPAPDAETAAWLVVGDDADVVRPLADALTARGHRHQIVGLPASEADEERFEATLRAAVADEPALRILHVAALESMGSLPGMQHRVLSGTRRVFRAAAAAELRKPIWMVTRGAQRVTDADSVSPDQSCLWGFGRAASLEHPQMWGGLADLSGGAENEVDEWSRLIDRLAAAPRDPAIAEDQLAVRDQAVYVARLARRIGQPAAAPLELRSEATYLVTGGLGSVGLEIADYLAAHGAGHLVLTGRRAPDDAAQQRIDMIREQRGCEVRVVAANVADGQDVERLLATVRAELPPLAGIVHAAGEIGTTPLRTLDDAEVDRVFAGKVWGAWHLSEAAADLQLDFFLATSSIASVWGGFGQTAYGAANAFLDGLAWRLRERGVPAVSVNFGPWSAGMADVESRARLNERGVRTLSPADALAGLAAVMAAASAQGPAQGVVARIDWARFLPLYQQAGRRAFLSEFERELPDSAPAPGPSGRTRLVERLTNAPVQQRKKLLTDHLRDAVAEVTRVDAAEIREDAGFFDLGMDSLMAVELRRRIEQAVGKEVPATLAMDHPRLSDVVDYLLADVLGLSEQSTDSRARLAAAVTTRTDEPIAIVAVSCRFPGAPNPEAFWQMLAGGVDAIREIPEDRFDIDEFYDPDPETPGKIYSRFGGFLDEIDGFDPEFFGISPREAVWIDPQQRLMLETVWEGLERAGYSPASLRGSRSGVFVGVAVNEYSHLLSADSVEKIEPHFITGNALNAISGRVAFALGLEGPAVAVDTACSSSLVAVHQACQALHSGDCDMALAGGVNVLLSPVSIIAASRARMLSPVGRCKTFDASADGYVRSEGCGVLVLKRLSDAVRDGDRVCAVIPSTAVNQDGASSGLTVPNGGAQQRLINTALARAGLVGGDVDYLEAHGTGTPLGDPIEVQAAGAVYGVARDADRPLLMGSVKTNIGHLESASGVAGLIKVVLSLQHEMLPQSLHFEKPSPHIPWDSLPVRVVDKATPWEPNGKPRRAGISSFGFTGTNAHVLIEEAPVQPATPDEYSTGDLSDDVLATSELANEEEPVEVLPLSARSPQALVALAQRYGEWLNANPKVDIADVCFTAGAGRSHFEHRAALVVDSVASARDALAELAENRVRPGLARGECTDRPTTAWLFTGQGSQYPGMARELFGAEPVFADTVTRCADAVSGILSRPLLDVLFATDRDTGGQAGETLRHTSFAQPALFAVEMGLARLWQSWGVQPDVVLGHSVGQYAAACVAGVFSLEDGARLIAERGRLFGSLPDGGRMVAVFADAKYVEEIAGESPRVSVAAYNGPNTVLSGPGEDLEQIVAGCGNDGIRCSWLETSHAFHSELLEPVLDEFESYAGRLEYGVPTLPLVCNRTGAVLTAETPLDAQYWRRHSRQPVQFAESVRTVAALGCSVLMEIGPQPVLTGAAVQVWPDHLASPRAIVSLRKGIGDRRQIAEAVAGAYVSGHRPNFAALQRYPRRKLELPTYPFQRRRFWPKTSGTSGIAGIDGPGAGASGIVGSAKDLASGDSVYTSRLSVKSQPWLSDHVIYGTVVVPGATYAAMALAAVGTPARVRDVFFYEPIILPEKASREVQLTLHPLDDGPQDAASWSFQVHSRPYGVRDSDWSLNADGKVVTGVEDEPAPDSSDDPVDVAIEGMERTRPQQLFETFADMELAWGPAWSNSLKSLWVGEGEAIGDVSVGEELAEHLGAEPIHPVLLDLCTGVAFPAFPALLAAEQGVNDLFLPLRYGQVELREKMPRRFYCRARWHTSGLDSETQVFDLDFVDRDGRRLGGIREFTVKRAPREALLRGLGGDTTRLLYTLGWHEVPLPADPPGNAAGTWLVAGFDELAAQLPGSISFDRTTDPEPVGKLLAQAKERGMPFAGIVWRAGAPGADESGAEGAARLEAEIAQLLSAVHALQADDSMKLPNGLWIITERAVATESGEPVDPVQAALWGLGRTIVNEEPALRCRLVDHDGSEQAVRSLAGLLGAPIGEPELALRQGKFFASRLLQWSRSGHLAVPRATDYVLAPTERGAIDNLRLTEADVPPPDDGYVEVRVEAAGLNFRDVLNVLGLYPGDPGPIGGDFAGTVTQLGDGVTGLEVGQRVYGFMQGAFASRFNVPAQLLAPIPARVSAVDAATIPAAALTARLAFDWAQLKPGDRVLIHAASGGVGLAAIQMAQQHGAVVFATASAYKRATLRKLGVEYVYDSRSTDFADQILADTDGAGVDVVLNSLTNEGFIEATVRATAQNGRFAEIAKRDIWTPEQMAAARPDIAYEIVALDTVTFQEPERIRTLLSEVSDGLARGEWTPLPAEIYPLTEAKTAFRRMQQARHIGKIVLQMPSPLQPRGDRSYLITGGLGAIGLHTAAYLAQLGAGDIVLTSRRTPDADAQRAIDDITERYRCRIHTFAADVGDEAQVEKLLTRIRVELPPLAGVAHLAGVLDDALLSQQNVERFRATLAPKAFGACHLDRLTKDDALDFFVVSSSVSSLFGSPGQANYSTANALLDGLVAARKARGLPATGVNFGPWAKGGMASSEAARANIGAQGLVPLEPSAALGALAEVIANGTAQATVIKANWQRAAKVLGTSRPPILDLVLPSAVGETTGDSEMLRQLQEIPVAQRAGFITEFLQREVQHFLRLAQPPAATSRFLDLGTDSLMAVELRNRLHSQFGGAFTLNATAVFDYPTIGGLAEYLAGQMPEPEDAASVPVSEPAPEPGPDDAAPGPEAEVPEPN</sequence>
<dbReference type="PANTHER" id="PTHR43775">
    <property type="entry name" value="FATTY ACID SYNTHASE"/>
    <property type="match status" value="1"/>
</dbReference>
<dbReference type="SMART" id="SM01294">
    <property type="entry name" value="PKS_PP_betabranch"/>
    <property type="match status" value="2"/>
</dbReference>
<evidence type="ECO:0000256" key="1">
    <source>
        <dbReference type="ARBA" id="ARBA00022450"/>
    </source>
</evidence>
<dbReference type="PROSITE" id="PS50075">
    <property type="entry name" value="CARRIER"/>
    <property type="match status" value="2"/>
</dbReference>
<feature type="region of interest" description="Disordered" evidence="7">
    <location>
        <begin position="3665"/>
        <end position="3703"/>
    </location>
</feature>
<dbReference type="InterPro" id="IPR036291">
    <property type="entry name" value="NAD(P)-bd_dom_sf"/>
</dbReference>
<dbReference type="PANTHER" id="PTHR43775:SF51">
    <property type="entry name" value="INACTIVE PHENOLPHTHIOCEROL SYNTHESIS POLYKETIDE SYNTHASE TYPE I PKS1-RELATED"/>
    <property type="match status" value="1"/>
</dbReference>
<evidence type="ECO:0000259" key="8">
    <source>
        <dbReference type="PROSITE" id="PS50075"/>
    </source>
</evidence>
<evidence type="ECO:0000256" key="3">
    <source>
        <dbReference type="ARBA" id="ARBA00022679"/>
    </source>
</evidence>
<evidence type="ECO:0000259" key="10">
    <source>
        <dbReference type="PROSITE" id="PS52019"/>
    </source>
</evidence>
<dbReference type="InterPro" id="IPR016036">
    <property type="entry name" value="Malonyl_transacylase_ACP-bd"/>
</dbReference>
<feature type="domain" description="Ketosynthase family 3 (KS3)" evidence="9">
    <location>
        <begin position="1567"/>
        <end position="1992"/>
    </location>
</feature>
<feature type="domain" description="PKS/mFAS DH" evidence="10">
    <location>
        <begin position="2483"/>
        <end position="2776"/>
    </location>
</feature>
<dbReference type="InterPro" id="IPR049900">
    <property type="entry name" value="PKS_mFAS_DH"/>
</dbReference>
<keyword evidence="1" id="KW-0596">Phosphopantetheine</keyword>
<dbReference type="InterPro" id="IPR050091">
    <property type="entry name" value="PKS_NRPS_Biosynth_Enz"/>
</dbReference>
<feature type="domain" description="Carrier" evidence="8">
    <location>
        <begin position="1470"/>
        <end position="1544"/>
    </location>
</feature>
<evidence type="ECO:0000256" key="5">
    <source>
        <dbReference type="ARBA" id="ARBA00023315"/>
    </source>
</evidence>
<name>A0AAJ3NLX7_9MYCO</name>
<dbReference type="GO" id="GO:0031177">
    <property type="term" value="F:phosphopantetheine binding"/>
    <property type="evidence" value="ECO:0007669"/>
    <property type="project" value="InterPro"/>
</dbReference>
<dbReference type="Pfam" id="PF14765">
    <property type="entry name" value="PS-DH"/>
    <property type="match status" value="1"/>
</dbReference>
<dbReference type="InterPro" id="IPR020843">
    <property type="entry name" value="ER"/>
</dbReference>
<accession>A0AAJ3NLX7</accession>
<dbReference type="InterPro" id="IPR020806">
    <property type="entry name" value="PKS_PP-bd"/>
</dbReference>
<keyword evidence="2" id="KW-0597">Phosphoprotein</keyword>
<dbReference type="InterPro" id="IPR009081">
    <property type="entry name" value="PP-bd_ACP"/>
</dbReference>
<organism evidence="11 12">
    <name type="scientific">Mycobacterium saskatchewanense</name>
    <dbReference type="NCBI Taxonomy" id="220927"/>
    <lineage>
        <taxon>Bacteria</taxon>
        <taxon>Bacillati</taxon>
        <taxon>Actinomycetota</taxon>
        <taxon>Actinomycetes</taxon>
        <taxon>Mycobacteriales</taxon>
        <taxon>Mycobacteriaceae</taxon>
        <taxon>Mycobacterium</taxon>
        <taxon>Mycobacterium simiae complex</taxon>
    </lineage>
</organism>
<dbReference type="Gene3D" id="3.30.70.3290">
    <property type="match status" value="2"/>
</dbReference>
<dbReference type="FunFam" id="3.40.50.720:FF:000209">
    <property type="entry name" value="Polyketide synthase Pks12"/>
    <property type="match status" value="1"/>
</dbReference>
<dbReference type="SMART" id="SM00826">
    <property type="entry name" value="PKS_DH"/>
    <property type="match status" value="1"/>
</dbReference>
<dbReference type="SUPFAM" id="SSF47336">
    <property type="entry name" value="ACP-like"/>
    <property type="match status" value="2"/>
</dbReference>
<dbReference type="Gene3D" id="3.10.129.110">
    <property type="entry name" value="Polyketide synthase dehydratase"/>
    <property type="match status" value="1"/>
</dbReference>
<reference evidence="11 12" key="1">
    <citation type="submission" date="2016-01" db="EMBL/GenBank/DDBJ databases">
        <title>The new phylogeny of the genus Mycobacterium.</title>
        <authorList>
            <person name="Tarcisio F."/>
            <person name="Conor M."/>
            <person name="Antonella G."/>
            <person name="Elisabetta G."/>
            <person name="Giulia F.S."/>
            <person name="Sara T."/>
            <person name="Anna F."/>
            <person name="Clotilde B."/>
            <person name="Roberto B."/>
            <person name="Veronica D.S."/>
            <person name="Fabio R."/>
            <person name="Monica P."/>
            <person name="Olivier J."/>
            <person name="Enrico T."/>
            <person name="Nicola S."/>
        </authorList>
    </citation>
    <scope>NUCLEOTIDE SEQUENCE [LARGE SCALE GENOMIC DNA]</scope>
    <source>
        <strain evidence="11 12">DSM 44616</strain>
    </source>
</reference>
<feature type="active site" description="Proton acceptor; for dehydratase activity" evidence="6">
    <location>
        <position position="2514"/>
    </location>
</feature>
<dbReference type="SMART" id="SM00829">
    <property type="entry name" value="PKS_ER"/>
    <property type="match status" value="1"/>
</dbReference>
<evidence type="ECO:0000259" key="9">
    <source>
        <dbReference type="PROSITE" id="PS52004"/>
    </source>
</evidence>
<dbReference type="PROSITE" id="PS00606">
    <property type="entry name" value="KS3_1"/>
    <property type="match status" value="2"/>
</dbReference>
<feature type="region of interest" description="C-terminal hotdog fold" evidence="6">
    <location>
        <begin position="2625"/>
        <end position="2776"/>
    </location>
</feature>
<dbReference type="CDD" id="cd00833">
    <property type="entry name" value="PKS"/>
    <property type="match status" value="2"/>
</dbReference>
<dbReference type="InterPro" id="IPR042104">
    <property type="entry name" value="PKS_dehydratase_sf"/>
</dbReference>
<dbReference type="Pfam" id="PF00550">
    <property type="entry name" value="PP-binding"/>
    <property type="match status" value="2"/>
</dbReference>
<dbReference type="Pfam" id="PF21089">
    <property type="entry name" value="PKS_DH_N"/>
    <property type="match status" value="1"/>
</dbReference>
<dbReference type="Pfam" id="PF00109">
    <property type="entry name" value="ketoacyl-synt"/>
    <property type="match status" value="2"/>
</dbReference>
<dbReference type="Gene3D" id="3.40.50.720">
    <property type="entry name" value="NAD(P)-binding Rossmann-like Domain"/>
    <property type="match status" value="3"/>
</dbReference>
<dbReference type="Gene3D" id="1.10.1200.10">
    <property type="entry name" value="ACP-like"/>
    <property type="match status" value="2"/>
</dbReference>
<gene>
    <name evidence="11" type="ORF">AWC23_23520</name>
</gene>
<evidence type="ECO:0000313" key="11">
    <source>
        <dbReference type="EMBL" id="ORW65898.1"/>
    </source>
</evidence>
<dbReference type="SMART" id="SM00825">
    <property type="entry name" value="PKS_KS"/>
    <property type="match status" value="2"/>
</dbReference>
<dbReference type="SMART" id="SM00822">
    <property type="entry name" value="PKS_KR"/>
    <property type="match status" value="2"/>
</dbReference>
<dbReference type="InterPro" id="IPR020807">
    <property type="entry name" value="PKS_DH"/>
</dbReference>
<feature type="region of interest" description="N-terminal hotdog fold" evidence="6">
    <location>
        <begin position="2483"/>
        <end position="2608"/>
    </location>
</feature>
<feature type="active site" description="Proton donor; for dehydratase activity" evidence="6">
    <location>
        <position position="2687"/>
    </location>
</feature>
<feature type="domain" description="Ketosynthase family 3 (KS3)" evidence="9">
    <location>
        <begin position="14"/>
        <end position="440"/>
    </location>
</feature>
<dbReference type="EMBL" id="LQPR01000070">
    <property type="protein sequence ID" value="ORW65898.1"/>
    <property type="molecule type" value="Genomic_DNA"/>
</dbReference>
<dbReference type="InterPro" id="IPR049552">
    <property type="entry name" value="PKS_DH_N"/>
</dbReference>